<evidence type="ECO:0000256" key="9">
    <source>
        <dbReference type="ARBA" id="ARBA00023136"/>
    </source>
</evidence>
<proteinExistence type="inferred from homology"/>
<evidence type="ECO:0000256" key="1">
    <source>
        <dbReference type="ARBA" id="ARBA00004141"/>
    </source>
</evidence>
<keyword evidence="4 12" id="KW-0894">Sodium channel</keyword>
<evidence type="ECO:0000256" key="6">
    <source>
        <dbReference type="ARBA" id="ARBA00022989"/>
    </source>
</evidence>
<keyword evidence="10 12" id="KW-0739">Sodium transport</keyword>
<dbReference type="Pfam" id="PF00858">
    <property type="entry name" value="ASC"/>
    <property type="match status" value="1"/>
</dbReference>
<evidence type="ECO:0000256" key="10">
    <source>
        <dbReference type="ARBA" id="ARBA00023201"/>
    </source>
</evidence>
<dbReference type="PRINTS" id="PR01078">
    <property type="entry name" value="AMINACHANNEL"/>
</dbReference>
<dbReference type="GO" id="GO:0005886">
    <property type="term" value="C:plasma membrane"/>
    <property type="evidence" value="ECO:0007669"/>
    <property type="project" value="TreeGrafter"/>
</dbReference>
<keyword evidence="7" id="KW-0915">Sodium</keyword>
<keyword evidence="9" id="KW-0472">Membrane</keyword>
<keyword evidence="3 12" id="KW-0813">Transport</keyword>
<evidence type="ECO:0000256" key="2">
    <source>
        <dbReference type="ARBA" id="ARBA00007193"/>
    </source>
</evidence>
<keyword evidence="11 12" id="KW-0407">Ion channel</keyword>
<dbReference type="InterPro" id="IPR001873">
    <property type="entry name" value="ENaC"/>
</dbReference>
<evidence type="ECO:0000256" key="3">
    <source>
        <dbReference type="ARBA" id="ARBA00022448"/>
    </source>
</evidence>
<evidence type="ECO:0000256" key="12">
    <source>
        <dbReference type="RuleBase" id="RU000679"/>
    </source>
</evidence>
<name>A0AAV4SKA4_9ARAC</name>
<dbReference type="GO" id="GO:0015280">
    <property type="term" value="F:ligand-gated sodium channel activity"/>
    <property type="evidence" value="ECO:0007669"/>
    <property type="project" value="TreeGrafter"/>
</dbReference>
<keyword evidence="8 12" id="KW-0406">Ion transport</keyword>
<comment type="similarity">
    <text evidence="2 12">Belongs to the amiloride-sensitive sodium channel (TC 1.A.6) family.</text>
</comment>
<organism evidence="13 14">
    <name type="scientific">Caerostris darwini</name>
    <dbReference type="NCBI Taxonomy" id="1538125"/>
    <lineage>
        <taxon>Eukaryota</taxon>
        <taxon>Metazoa</taxon>
        <taxon>Ecdysozoa</taxon>
        <taxon>Arthropoda</taxon>
        <taxon>Chelicerata</taxon>
        <taxon>Arachnida</taxon>
        <taxon>Araneae</taxon>
        <taxon>Araneomorphae</taxon>
        <taxon>Entelegynae</taxon>
        <taxon>Araneoidea</taxon>
        <taxon>Araneidae</taxon>
        <taxon>Caerostris</taxon>
    </lineage>
</organism>
<sequence>MEYPVVVTINRVQEKSLEFPAISICNLNRMKQDESGTNIDFHETYQTGTPLILTERTQYSQCKKDQNSTTMSDDDISVSTMKSLKEYYETAEAKRFVMGRKLSDFMKECLFNGKLCPKNSLSNLFSLRYGYCFTFNKKTQDLRPLYVSQTGVGTGLSIKLNLDTLHYMKISHTRGAIMVIHNPRDPANPEEDGYILSPGFENSVSIKHIMVHRLPAPFKDHCMDYKRKPLMASKNDCIRTCIQEHNFAKCHCIDPTLSIPSPLRLCNLLNKTEMCCLDDVLKDLTESGPICDCPLPCVSTYYDAKLSRALLSKALMKSWREEMYYARSGGFKGYMEENLRLNVFYEDLGRMVYEQRPKFEGTEFLSYLGNQLGIWLGLSVVAAFELLEKFALLSKHIRMKYFALQK</sequence>
<evidence type="ECO:0000256" key="7">
    <source>
        <dbReference type="ARBA" id="ARBA00023053"/>
    </source>
</evidence>
<evidence type="ECO:0000256" key="8">
    <source>
        <dbReference type="ARBA" id="ARBA00023065"/>
    </source>
</evidence>
<evidence type="ECO:0000256" key="5">
    <source>
        <dbReference type="ARBA" id="ARBA00022692"/>
    </source>
</evidence>
<protein>
    <submittedName>
        <fullName evidence="13">Acid-sensing ion channel 5</fullName>
    </submittedName>
</protein>
<dbReference type="Gene3D" id="2.60.470.10">
    <property type="entry name" value="Acid-sensing ion channels like domains"/>
    <property type="match status" value="1"/>
</dbReference>
<dbReference type="Proteomes" id="UP001054837">
    <property type="component" value="Unassembled WGS sequence"/>
</dbReference>
<reference evidence="13 14" key="1">
    <citation type="submission" date="2021-06" db="EMBL/GenBank/DDBJ databases">
        <title>Caerostris darwini draft genome.</title>
        <authorList>
            <person name="Kono N."/>
            <person name="Arakawa K."/>
        </authorList>
    </citation>
    <scope>NUCLEOTIDE SEQUENCE [LARGE SCALE GENOMIC DNA]</scope>
</reference>
<keyword evidence="6" id="KW-1133">Transmembrane helix</keyword>
<evidence type="ECO:0000313" key="13">
    <source>
        <dbReference type="EMBL" id="GIY33281.1"/>
    </source>
</evidence>
<dbReference type="EMBL" id="BPLQ01007921">
    <property type="protein sequence ID" value="GIY33281.1"/>
    <property type="molecule type" value="Genomic_DNA"/>
</dbReference>
<keyword evidence="14" id="KW-1185">Reference proteome</keyword>
<comment type="subcellular location">
    <subcellularLocation>
        <location evidence="1">Membrane</location>
        <topology evidence="1">Multi-pass membrane protein</topology>
    </subcellularLocation>
</comment>
<evidence type="ECO:0000256" key="11">
    <source>
        <dbReference type="ARBA" id="ARBA00023303"/>
    </source>
</evidence>
<keyword evidence="5 12" id="KW-0812">Transmembrane</keyword>
<dbReference type="Gene3D" id="1.10.287.770">
    <property type="entry name" value="YojJ-like"/>
    <property type="match status" value="1"/>
</dbReference>
<evidence type="ECO:0000313" key="14">
    <source>
        <dbReference type="Proteomes" id="UP001054837"/>
    </source>
</evidence>
<dbReference type="AlphaFoldDB" id="A0AAV4SKA4"/>
<evidence type="ECO:0000256" key="4">
    <source>
        <dbReference type="ARBA" id="ARBA00022461"/>
    </source>
</evidence>
<accession>A0AAV4SKA4</accession>
<comment type="caution">
    <text evidence="13">The sequence shown here is derived from an EMBL/GenBank/DDBJ whole genome shotgun (WGS) entry which is preliminary data.</text>
</comment>
<gene>
    <name evidence="13" type="primary">Asic5</name>
    <name evidence="13" type="ORF">CDAR_483331</name>
</gene>
<dbReference type="PANTHER" id="PTHR11690:SF248">
    <property type="entry name" value="PICKPOCKET 17, ISOFORM A"/>
    <property type="match status" value="1"/>
</dbReference>
<dbReference type="PANTHER" id="PTHR11690">
    <property type="entry name" value="AMILORIDE-SENSITIVE SODIUM CHANNEL-RELATED"/>
    <property type="match status" value="1"/>
</dbReference>